<gene>
    <name evidence="1" type="ORF">Sjap_001971</name>
</gene>
<comment type="caution">
    <text evidence="1">The sequence shown here is derived from an EMBL/GenBank/DDBJ whole genome shotgun (WGS) entry which is preliminary data.</text>
</comment>
<sequence>MSELSPHFHHHKDPDALDDLPFFVRRKQNPTSYKSRKQPNLSPRVKLEFDALGVIQTIKNRHKDKFYFKAIIDDCVKLVIDLRSYTISFVCRNEWDVVSYFFVMYLPNI</sequence>
<name>A0AAP0KKY1_9MAGN</name>
<evidence type="ECO:0000313" key="1">
    <source>
        <dbReference type="EMBL" id="KAK9154491.1"/>
    </source>
</evidence>
<accession>A0AAP0KKY1</accession>
<evidence type="ECO:0000313" key="2">
    <source>
        <dbReference type="Proteomes" id="UP001417504"/>
    </source>
</evidence>
<proteinExistence type="predicted"/>
<protein>
    <submittedName>
        <fullName evidence="1">Uncharacterized protein</fullName>
    </submittedName>
</protein>
<dbReference type="Proteomes" id="UP001417504">
    <property type="component" value="Unassembled WGS sequence"/>
</dbReference>
<organism evidence="1 2">
    <name type="scientific">Stephania japonica</name>
    <dbReference type="NCBI Taxonomy" id="461633"/>
    <lineage>
        <taxon>Eukaryota</taxon>
        <taxon>Viridiplantae</taxon>
        <taxon>Streptophyta</taxon>
        <taxon>Embryophyta</taxon>
        <taxon>Tracheophyta</taxon>
        <taxon>Spermatophyta</taxon>
        <taxon>Magnoliopsida</taxon>
        <taxon>Ranunculales</taxon>
        <taxon>Menispermaceae</taxon>
        <taxon>Menispermoideae</taxon>
        <taxon>Cissampelideae</taxon>
        <taxon>Stephania</taxon>
    </lineage>
</organism>
<keyword evidence="2" id="KW-1185">Reference proteome</keyword>
<dbReference type="AlphaFoldDB" id="A0AAP0KKY1"/>
<reference evidence="1 2" key="1">
    <citation type="submission" date="2024-01" db="EMBL/GenBank/DDBJ databases">
        <title>Genome assemblies of Stephania.</title>
        <authorList>
            <person name="Yang L."/>
        </authorList>
    </citation>
    <scope>NUCLEOTIDE SEQUENCE [LARGE SCALE GENOMIC DNA]</scope>
    <source>
        <strain evidence="1">QJT</strain>
        <tissue evidence="1">Leaf</tissue>
    </source>
</reference>
<dbReference type="EMBL" id="JBBNAE010000001">
    <property type="protein sequence ID" value="KAK9154491.1"/>
    <property type="molecule type" value="Genomic_DNA"/>
</dbReference>